<dbReference type="Pfam" id="PF00753">
    <property type="entry name" value="Lactamase_B"/>
    <property type="match status" value="1"/>
</dbReference>
<dbReference type="Gene3D" id="3.60.15.10">
    <property type="entry name" value="Ribonuclease Z/Hydroxyacylglutathione hydrolase-like"/>
    <property type="match status" value="1"/>
</dbReference>
<evidence type="ECO:0000256" key="1">
    <source>
        <dbReference type="SAM" id="SignalP"/>
    </source>
</evidence>
<evidence type="ECO:0000313" key="4">
    <source>
        <dbReference type="Proteomes" id="UP000886743"/>
    </source>
</evidence>
<dbReference type="InterPro" id="IPR052159">
    <property type="entry name" value="Competence_DNA_uptake"/>
</dbReference>
<dbReference type="PROSITE" id="PS51257">
    <property type="entry name" value="PROKAR_LIPOPROTEIN"/>
    <property type="match status" value="1"/>
</dbReference>
<organism evidence="3 4">
    <name type="scientific">Candidatus Aphodoplasma excrementigallinarum</name>
    <dbReference type="NCBI Taxonomy" id="2840673"/>
    <lineage>
        <taxon>Bacteria</taxon>
        <taxon>Bacillati</taxon>
        <taxon>Bacillota</taxon>
        <taxon>Clostridia</taxon>
        <taxon>Eubacteriales</taxon>
        <taxon>Candidatus Aphodoplasma</taxon>
    </lineage>
</organism>
<dbReference type="SMART" id="SM00849">
    <property type="entry name" value="Lactamase_B"/>
    <property type="match status" value="1"/>
</dbReference>
<reference evidence="3" key="1">
    <citation type="submission" date="2020-10" db="EMBL/GenBank/DDBJ databases">
        <authorList>
            <person name="Gilroy R."/>
        </authorList>
    </citation>
    <scope>NUCLEOTIDE SEQUENCE</scope>
    <source>
        <strain evidence="3">4920</strain>
    </source>
</reference>
<dbReference type="PANTHER" id="PTHR30619:SF7">
    <property type="entry name" value="BETA-LACTAMASE DOMAIN PROTEIN"/>
    <property type="match status" value="1"/>
</dbReference>
<dbReference type="InterPro" id="IPR001279">
    <property type="entry name" value="Metallo-B-lactamas"/>
</dbReference>
<sequence>MKRIVSGVLTLLLLLSLCACSLPVSLPDSNSVPEKAAADGSAMQVTFLDVGQGDCELIVLPDGKTILIDAGESKSADDIISFLEGQGISRLDYVIATHPHADHIGGMQEVIEAFDVGEIYMPKVEHDTKTYENLLLAIQEKGLRIHTAKDGVSLMEEGGVSAQFVAPCADSYKDLNNYSAVLRLTYGDVSFLFMGDAEQESEAQITADVSADIIKLGHHGSSTSSSQEFLEAVSPSAAIISCGAGNSYGHPHEETLRTLDLLGIETYRTDQDGTVTVTTDGTTYQIQTAASQKTGGIALMLPVFTI</sequence>
<comment type="caution">
    <text evidence="3">The sequence shown here is derived from an EMBL/GenBank/DDBJ whole genome shotgun (WGS) entry which is preliminary data.</text>
</comment>
<feature type="chain" id="PRO_5038472118" evidence="1">
    <location>
        <begin position="22"/>
        <end position="306"/>
    </location>
</feature>
<proteinExistence type="predicted"/>
<reference evidence="3" key="2">
    <citation type="journal article" date="2021" name="PeerJ">
        <title>Extensive microbial diversity within the chicken gut microbiome revealed by metagenomics and culture.</title>
        <authorList>
            <person name="Gilroy R."/>
            <person name="Ravi A."/>
            <person name="Getino M."/>
            <person name="Pursley I."/>
            <person name="Horton D.L."/>
            <person name="Alikhan N.F."/>
            <person name="Baker D."/>
            <person name="Gharbi K."/>
            <person name="Hall N."/>
            <person name="Watson M."/>
            <person name="Adriaenssens E.M."/>
            <person name="Foster-Nyarko E."/>
            <person name="Jarju S."/>
            <person name="Secka A."/>
            <person name="Antonio M."/>
            <person name="Oren A."/>
            <person name="Chaudhuri R.R."/>
            <person name="La Ragione R."/>
            <person name="Hildebrand F."/>
            <person name="Pallen M.J."/>
        </authorList>
    </citation>
    <scope>NUCLEOTIDE SEQUENCE</scope>
    <source>
        <strain evidence="3">4920</strain>
    </source>
</reference>
<keyword evidence="1" id="KW-0732">Signal</keyword>
<accession>A0A9D1NGB7</accession>
<dbReference type="InterPro" id="IPR036866">
    <property type="entry name" value="RibonucZ/Hydroxyglut_hydro"/>
</dbReference>
<dbReference type="SUPFAM" id="SSF56281">
    <property type="entry name" value="Metallo-hydrolase/oxidoreductase"/>
    <property type="match status" value="1"/>
</dbReference>
<feature type="domain" description="Metallo-beta-lactamase" evidence="2">
    <location>
        <begin position="52"/>
        <end position="244"/>
    </location>
</feature>
<evidence type="ECO:0000313" key="3">
    <source>
        <dbReference type="EMBL" id="HIV02149.1"/>
    </source>
</evidence>
<dbReference type="InterPro" id="IPR035681">
    <property type="entry name" value="ComA-like_MBL"/>
</dbReference>
<protein>
    <submittedName>
        <fullName evidence="3">MBL fold metallo-hydrolase</fullName>
    </submittedName>
</protein>
<dbReference type="EMBL" id="DVOF01000032">
    <property type="protein sequence ID" value="HIV02149.1"/>
    <property type="molecule type" value="Genomic_DNA"/>
</dbReference>
<dbReference type="PANTHER" id="PTHR30619">
    <property type="entry name" value="DNA INTERNALIZATION/COMPETENCE PROTEIN COMEC/REC2"/>
    <property type="match status" value="1"/>
</dbReference>
<evidence type="ECO:0000259" key="2">
    <source>
        <dbReference type="SMART" id="SM00849"/>
    </source>
</evidence>
<dbReference type="Proteomes" id="UP000886743">
    <property type="component" value="Unassembled WGS sequence"/>
</dbReference>
<feature type="signal peptide" evidence="1">
    <location>
        <begin position="1"/>
        <end position="21"/>
    </location>
</feature>
<dbReference type="AlphaFoldDB" id="A0A9D1NGB7"/>
<dbReference type="CDD" id="cd07731">
    <property type="entry name" value="ComA-like_MBL-fold"/>
    <property type="match status" value="1"/>
</dbReference>
<gene>
    <name evidence="3" type="ORF">IAC74_01140</name>
</gene>
<name>A0A9D1NGB7_9FIRM</name>